<dbReference type="Proteomes" id="UP000005867">
    <property type="component" value="Chromosome"/>
</dbReference>
<organism evidence="1 2">
    <name type="scientific">Pyrobaculum ferrireducens</name>
    <dbReference type="NCBI Taxonomy" id="1104324"/>
    <lineage>
        <taxon>Archaea</taxon>
        <taxon>Thermoproteota</taxon>
        <taxon>Thermoprotei</taxon>
        <taxon>Thermoproteales</taxon>
        <taxon>Thermoproteaceae</taxon>
        <taxon>Pyrobaculum</taxon>
    </lineage>
</organism>
<evidence type="ECO:0000313" key="2">
    <source>
        <dbReference type="Proteomes" id="UP000005867"/>
    </source>
</evidence>
<dbReference type="STRING" id="1104324.P186_0682"/>
<dbReference type="EMBL" id="CP003098">
    <property type="protein sequence ID" value="AET32132.1"/>
    <property type="molecule type" value="Genomic_DNA"/>
</dbReference>
<gene>
    <name evidence="1" type="ORF">P186_0682</name>
</gene>
<sequence>MSKVLLSITASPGVRSITITSGDRVLVLHMYARSTYGAVVARGRECLVGGEDLRRAAWLLTRLMDRVGELLKSRYYTYTGPLEVVGDRVVYRPYVSPTSTAEVVLSGKTARVASGDFRRRFSTSLDVGAVLRRYLELLEKC</sequence>
<reference evidence="1 2" key="1">
    <citation type="journal article" date="2012" name="J. Bacteriol.">
        <title>Complete genome sequence of strain 1860, a crenarchaeon of the genus pyrobaculum able to grow with various electron acceptors.</title>
        <authorList>
            <person name="Mardanov A.V."/>
            <person name="Gumerov V.M."/>
            <person name="Slobodkina G.B."/>
            <person name="Beletsky A.V."/>
            <person name="Bonch-Osmolovskaya E.A."/>
            <person name="Ravin N.V."/>
            <person name="Skryabin K.G."/>
        </authorList>
    </citation>
    <scope>NUCLEOTIDE SEQUENCE [LARGE SCALE GENOMIC DNA]</scope>
    <source>
        <strain evidence="1 2">1860</strain>
    </source>
</reference>
<proteinExistence type="predicted"/>
<protein>
    <submittedName>
        <fullName evidence="1">Uncharacterized protein</fullName>
    </submittedName>
</protein>
<dbReference type="KEGG" id="pyr:P186_0682"/>
<dbReference type="AlphaFoldDB" id="G7VI40"/>
<evidence type="ECO:0000313" key="1">
    <source>
        <dbReference type="EMBL" id="AET32132.1"/>
    </source>
</evidence>
<dbReference type="BioCyc" id="PSP1104324:GJSN-670-MONOMER"/>
<keyword evidence="2" id="KW-1185">Reference proteome</keyword>
<dbReference type="HOGENOM" id="CLU_1821093_0_0_2"/>
<dbReference type="eggNOG" id="arCOG05699">
    <property type="taxonomic scope" value="Archaea"/>
</dbReference>
<accession>G7VI40</accession>
<name>G7VI40_9CREN</name>